<evidence type="ECO:0000313" key="3">
    <source>
        <dbReference type="Proteomes" id="UP001412067"/>
    </source>
</evidence>
<sequence length="99" mass="11331">MVEDMYKEEFGETEMDSNSSSDNATKFRDELPTNDAQEDQPDSSTDKYHAKQSSHEQPGNELKCRVLPLASRMSYRAIDRKAQRTLLFSKMPSAIPTRI</sequence>
<comment type="caution">
    <text evidence="2">The sequence shown here is derived from an EMBL/GenBank/DDBJ whole genome shotgun (WGS) entry which is preliminary data.</text>
</comment>
<evidence type="ECO:0000256" key="1">
    <source>
        <dbReference type="SAM" id="MobiDB-lite"/>
    </source>
</evidence>
<name>A0ABR2MVQ5_9ASPA</name>
<keyword evidence="3" id="KW-1185">Reference proteome</keyword>
<feature type="region of interest" description="Disordered" evidence="1">
    <location>
        <begin position="1"/>
        <end position="63"/>
    </location>
</feature>
<protein>
    <submittedName>
        <fullName evidence="2">Uncharacterized protein</fullName>
    </submittedName>
</protein>
<dbReference type="Proteomes" id="UP001412067">
    <property type="component" value="Unassembled WGS sequence"/>
</dbReference>
<gene>
    <name evidence="2" type="ORF">KSP40_PGU019308</name>
</gene>
<organism evidence="2 3">
    <name type="scientific">Platanthera guangdongensis</name>
    <dbReference type="NCBI Taxonomy" id="2320717"/>
    <lineage>
        <taxon>Eukaryota</taxon>
        <taxon>Viridiplantae</taxon>
        <taxon>Streptophyta</taxon>
        <taxon>Embryophyta</taxon>
        <taxon>Tracheophyta</taxon>
        <taxon>Spermatophyta</taxon>
        <taxon>Magnoliopsida</taxon>
        <taxon>Liliopsida</taxon>
        <taxon>Asparagales</taxon>
        <taxon>Orchidaceae</taxon>
        <taxon>Orchidoideae</taxon>
        <taxon>Orchideae</taxon>
        <taxon>Orchidinae</taxon>
        <taxon>Platanthera</taxon>
    </lineage>
</organism>
<dbReference type="EMBL" id="JBBWWR010000004">
    <property type="protein sequence ID" value="KAK8968036.1"/>
    <property type="molecule type" value="Genomic_DNA"/>
</dbReference>
<evidence type="ECO:0000313" key="2">
    <source>
        <dbReference type="EMBL" id="KAK8968036.1"/>
    </source>
</evidence>
<feature type="compositionally biased region" description="Basic and acidic residues" evidence="1">
    <location>
        <begin position="1"/>
        <end position="10"/>
    </location>
</feature>
<proteinExistence type="predicted"/>
<reference evidence="2 3" key="1">
    <citation type="journal article" date="2022" name="Nat. Plants">
        <title>Genomes of leafy and leafless Platanthera orchids illuminate the evolution of mycoheterotrophy.</title>
        <authorList>
            <person name="Li M.H."/>
            <person name="Liu K.W."/>
            <person name="Li Z."/>
            <person name="Lu H.C."/>
            <person name="Ye Q.L."/>
            <person name="Zhang D."/>
            <person name="Wang J.Y."/>
            <person name="Li Y.F."/>
            <person name="Zhong Z.M."/>
            <person name="Liu X."/>
            <person name="Yu X."/>
            <person name="Liu D.K."/>
            <person name="Tu X.D."/>
            <person name="Liu B."/>
            <person name="Hao Y."/>
            <person name="Liao X.Y."/>
            <person name="Jiang Y.T."/>
            <person name="Sun W.H."/>
            <person name="Chen J."/>
            <person name="Chen Y.Q."/>
            <person name="Ai Y."/>
            <person name="Zhai J.W."/>
            <person name="Wu S.S."/>
            <person name="Zhou Z."/>
            <person name="Hsiao Y.Y."/>
            <person name="Wu W.L."/>
            <person name="Chen Y.Y."/>
            <person name="Lin Y.F."/>
            <person name="Hsu J.L."/>
            <person name="Li C.Y."/>
            <person name="Wang Z.W."/>
            <person name="Zhao X."/>
            <person name="Zhong W.Y."/>
            <person name="Ma X.K."/>
            <person name="Ma L."/>
            <person name="Huang J."/>
            <person name="Chen G.Z."/>
            <person name="Huang M.Z."/>
            <person name="Huang L."/>
            <person name="Peng D.H."/>
            <person name="Luo Y.B."/>
            <person name="Zou S.Q."/>
            <person name="Chen S.P."/>
            <person name="Lan S."/>
            <person name="Tsai W.C."/>
            <person name="Van de Peer Y."/>
            <person name="Liu Z.J."/>
        </authorList>
    </citation>
    <scope>NUCLEOTIDE SEQUENCE [LARGE SCALE GENOMIC DNA]</scope>
    <source>
        <strain evidence="2">Lor288</strain>
    </source>
</reference>
<accession>A0ABR2MVQ5</accession>